<evidence type="ECO:0000313" key="2">
    <source>
        <dbReference type="EMBL" id="CAG8595960.1"/>
    </source>
</evidence>
<dbReference type="AlphaFoldDB" id="A0A9N9CEG3"/>
<dbReference type="EMBL" id="CAJVQA010004309">
    <property type="protein sequence ID" value="CAG8595960.1"/>
    <property type="molecule type" value="Genomic_DNA"/>
</dbReference>
<dbReference type="Proteomes" id="UP000789759">
    <property type="component" value="Unassembled WGS sequence"/>
</dbReference>
<evidence type="ECO:0000256" key="1">
    <source>
        <dbReference type="SAM" id="MobiDB-lite"/>
    </source>
</evidence>
<feature type="region of interest" description="Disordered" evidence="1">
    <location>
        <begin position="1"/>
        <end position="22"/>
    </location>
</feature>
<evidence type="ECO:0000313" key="3">
    <source>
        <dbReference type="Proteomes" id="UP000789759"/>
    </source>
</evidence>
<name>A0A9N9CEG3_9GLOM</name>
<gene>
    <name evidence="2" type="ORF">CPELLU_LOCUS6760</name>
</gene>
<keyword evidence="3" id="KW-1185">Reference proteome</keyword>
<comment type="caution">
    <text evidence="2">The sequence shown here is derived from an EMBL/GenBank/DDBJ whole genome shotgun (WGS) entry which is preliminary data.</text>
</comment>
<proteinExistence type="predicted"/>
<protein>
    <submittedName>
        <fullName evidence="2">20740_t:CDS:1</fullName>
    </submittedName>
</protein>
<accession>A0A9N9CEG3</accession>
<reference evidence="2" key="1">
    <citation type="submission" date="2021-06" db="EMBL/GenBank/DDBJ databases">
        <authorList>
            <person name="Kallberg Y."/>
            <person name="Tangrot J."/>
            <person name="Rosling A."/>
        </authorList>
    </citation>
    <scope>NUCLEOTIDE SEQUENCE</scope>
    <source>
        <strain evidence="2">FL966</strain>
    </source>
</reference>
<organism evidence="2 3">
    <name type="scientific">Cetraspora pellucida</name>
    <dbReference type="NCBI Taxonomy" id="1433469"/>
    <lineage>
        <taxon>Eukaryota</taxon>
        <taxon>Fungi</taxon>
        <taxon>Fungi incertae sedis</taxon>
        <taxon>Mucoromycota</taxon>
        <taxon>Glomeromycotina</taxon>
        <taxon>Glomeromycetes</taxon>
        <taxon>Diversisporales</taxon>
        <taxon>Gigasporaceae</taxon>
        <taxon>Cetraspora</taxon>
    </lineage>
</organism>
<sequence length="50" mass="5799">MSIVNANNQSYSFKDSEPSKASNSINVKNYFDKLQKIIQKVFLLSNKFRI</sequence>